<dbReference type="RefSeq" id="WP_011939124.1">
    <property type="nucleotide sequence ID" value="NC_009483.1"/>
</dbReference>
<feature type="chain" id="PRO_5002683198" description="Glycine zipper 2TM domain-containing protein" evidence="2">
    <location>
        <begin position="27"/>
        <end position="130"/>
    </location>
</feature>
<evidence type="ECO:0000313" key="3">
    <source>
        <dbReference type="EMBL" id="ABQ26428.1"/>
    </source>
</evidence>
<keyword evidence="2" id="KW-0732">Signal</keyword>
<feature type="signal peptide" evidence="2">
    <location>
        <begin position="1"/>
        <end position="26"/>
    </location>
</feature>
<keyword evidence="1" id="KW-1133">Transmembrane helix</keyword>
<keyword evidence="1" id="KW-0812">Transmembrane</keyword>
<accession>A5G3R0</accession>
<proteinExistence type="predicted"/>
<dbReference type="EMBL" id="CP000698">
    <property type="protein sequence ID" value="ABQ26428.1"/>
    <property type="molecule type" value="Genomic_DNA"/>
</dbReference>
<keyword evidence="4" id="KW-1185">Reference proteome</keyword>
<evidence type="ECO:0000313" key="4">
    <source>
        <dbReference type="Proteomes" id="UP000006695"/>
    </source>
</evidence>
<dbReference type="Proteomes" id="UP000006695">
    <property type="component" value="Chromosome"/>
</dbReference>
<gene>
    <name evidence="3" type="ordered locus">Gura_2245</name>
</gene>
<name>A5G3R0_GEOUR</name>
<dbReference type="STRING" id="351605.Gura_2245"/>
<dbReference type="HOGENOM" id="CLU_1967385_0_0_7"/>
<evidence type="ECO:0000256" key="1">
    <source>
        <dbReference type="SAM" id="Phobius"/>
    </source>
</evidence>
<evidence type="ECO:0008006" key="5">
    <source>
        <dbReference type="Google" id="ProtNLM"/>
    </source>
</evidence>
<evidence type="ECO:0000256" key="2">
    <source>
        <dbReference type="SAM" id="SignalP"/>
    </source>
</evidence>
<dbReference type="AlphaFoldDB" id="A5G3R0"/>
<dbReference type="OrthoDB" id="5396940at2"/>
<protein>
    <recommendedName>
        <fullName evidence="5">Glycine zipper 2TM domain-containing protein</fullName>
    </recommendedName>
</protein>
<feature type="transmembrane region" description="Helical" evidence="1">
    <location>
        <begin position="66"/>
        <end position="83"/>
    </location>
</feature>
<organism evidence="3 4">
    <name type="scientific">Geotalea uraniireducens (strain Rf4)</name>
    <name type="common">Geobacter uraniireducens</name>
    <dbReference type="NCBI Taxonomy" id="351605"/>
    <lineage>
        <taxon>Bacteria</taxon>
        <taxon>Pseudomonadati</taxon>
        <taxon>Thermodesulfobacteriota</taxon>
        <taxon>Desulfuromonadia</taxon>
        <taxon>Geobacterales</taxon>
        <taxon>Geobacteraceae</taxon>
        <taxon>Geotalea</taxon>
    </lineage>
</organism>
<reference evidence="3 4" key="1">
    <citation type="submission" date="2007-05" db="EMBL/GenBank/DDBJ databases">
        <title>Complete sequence of Geobacter uraniireducens Rf4.</title>
        <authorList>
            <consortium name="US DOE Joint Genome Institute"/>
            <person name="Copeland A."/>
            <person name="Lucas S."/>
            <person name="Lapidus A."/>
            <person name="Barry K."/>
            <person name="Detter J.C."/>
            <person name="Glavina del Rio T."/>
            <person name="Hammon N."/>
            <person name="Israni S."/>
            <person name="Dalin E."/>
            <person name="Tice H."/>
            <person name="Pitluck S."/>
            <person name="Chertkov O."/>
            <person name="Brettin T."/>
            <person name="Bruce D."/>
            <person name="Han C."/>
            <person name="Schmutz J."/>
            <person name="Larimer F."/>
            <person name="Land M."/>
            <person name="Hauser L."/>
            <person name="Kyrpides N."/>
            <person name="Mikhailova N."/>
            <person name="Shelobolina E."/>
            <person name="Aklujkar M."/>
            <person name="Lovley D."/>
            <person name="Richardson P."/>
        </authorList>
    </citation>
    <scope>NUCLEOTIDE SEQUENCE [LARGE SCALE GENOMIC DNA]</scope>
    <source>
        <strain evidence="3 4">Rf4</strain>
    </source>
</reference>
<dbReference type="KEGG" id="gur:Gura_2245"/>
<keyword evidence="1" id="KW-0472">Membrane</keyword>
<sequence>MNRIKRTMVILTATVLLTSMTAPCFAAENAFKEIFEDSLYGGLAGTLIGTALIAFTRKPADHLDRIGYGAAAGVLLGAGYGLVKSTRSLAEMENGKVRFSMPTIIPDIQEPNSKGQTPIIVMAEFFRGKF</sequence>